<evidence type="ECO:0000256" key="14">
    <source>
        <dbReference type="ARBA" id="ARBA00023303"/>
    </source>
</evidence>
<dbReference type="GO" id="GO:0005891">
    <property type="term" value="C:voltage-gated calcium channel complex"/>
    <property type="evidence" value="ECO:0007669"/>
    <property type="project" value="TreeGrafter"/>
</dbReference>
<evidence type="ECO:0000256" key="4">
    <source>
        <dbReference type="ARBA" id="ARBA00022568"/>
    </source>
</evidence>
<dbReference type="AlphaFoldDB" id="A0A4W5PMT9"/>
<keyword evidence="6 16" id="KW-0812">Transmembrane</keyword>
<evidence type="ECO:0000256" key="9">
    <source>
        <dbReference type="ARBA" id="ARBA00022882"/>
    </source>
</evidence>
<evidence type="ECO:0000256" key="8">
    <source>
        <dbReference type="ARBA" id="ARBA00022837"/>
    </source>
</evidence>
<keyword evidence="5" id="KW-0107">Calcium channel</keyword>
<evidence type="ECO:0000256" key="1">
    <source>
        <dbReference type="ARBA" id="ARBA00004651"/>
    </source>
</evidence>
<dbReference type="SUPFAM" id="SSF81324">
    <property type="entry name" value="Voltage-gated potassium channels"/>
    <property type="match status" value="1"/>
</dbReference>
<feature type="transmembrane region" description="Helical" evidence="16">
    <location>
        <begin position="6"/>
        <end position="28"/>
    </location>
</feature>
<dbReference type="Gene3D" id="1.20.120.350">
    <property type="entry name" value="Voltage-gated potassium channels. Chain C"/>
    <property type="match status" value="1"/>
</dbReference>
<dbReference type="GO" id="GO:0043025">
    <property type="term" value="C:neuronal cell body"/>
    <property type="evidence" value="ECO:0007669"/>
    <property type="project" value="TreeGrafter"/>
</dbReference>
<keyword evidence="4" id="KW-0109">Calcium transport</keyword>
<evidence type="ECO:0000256" key="11">
    <source>
        <dbReference type="ARBA" id="ARBA00023065"/>
    </source>
</evidence>
<evidence type="ECO:0000256" key="10">
    <source>
        <dbReference type="ARBA" id="ARBA00022989"/>
    </source>
</evidence>
<dbReference type="Ensembl" id="ENSHHUT00000068213.1">
    <property type="protein sequence ID" value="ENSHHUP00000065981.1"/>
    <property type="gene ID" value="ENSHHUG00000038930.1"/>
</dbReference>
<dbReference type="GeneTree" id="ENSGT00940000156518"/>
<protein>
    <recommendedName>
        <fullName evidence="17">Ion transport domain-containing protein</fullName>
    </recommendedName>
</protein>
<name>A0A4W5PMT9_9TELE</name>
<keyword evidence="11" id="KW-0406">Ion transport</keyword>
<evidence type="ECO:0000256" key="5">
    <source>
        <dbReference type="ARBA" id="ARBA00022673"/>
    </source>
</evidence>
<dbReference type="GO" id="GO:0045202">
    <property type="term" value="C:synapse"/>
    <property type="evidence" value="ECO:0007669"/>
    <property type="project" value="GOC"/>
</dbReference>
<dbReference type="InterPro" id="IPR027359">
    <property type="entry name" value="Volt_channel_dom_sf"/>
</dbReference>
<keyword evidence="13" id="KW-1015">Disulfide bond</keyword>
<keyword evidence="7" id="KW-0677">Repeat</keyword>
<dbReference type="PANTHER" id="PTHR45628">
    <property type="entry name" value="VOLTAGE-DEPENDENT CALCIUM CHANNEL TYPE A SUBUNIT ALPHA-1"/>
    <property type="match status" value="1"/>
</dbReference>
<keyword evidence="12 16" id="KW-0472">Membrane</keyword>
<evidence type="ECO:0000256" key="3">
    <source>
        <dbReference type="ARBA" id="ARBA00022475"/>
    </source>
</evidence>
<comment type="subcellular location">
    <subcellularLocation>
        <location evidence="1">Cell membrane</location>
        <topology evidence="1">Multi-pass membrane protein</topology>
    </subcellularLocation>
</comment>
<dbReference type="InterPro" id="IPR050599">
    <property type="entry name" value="VDCC_alpha-1_subunit"/>
</dbReference>
<proteinExistence type="predicted"/>
<accession>A0A4W5PMT9</accession>
<evidence type="ECO:0000259" key="17">
    <source>
        <dbReference type="Pfam" id="PF00520"/>
    </source>
</evidence>
<keyword evidence="19" id="KW-1185">Reference proteome</keyword>
<evidence type="ECO:0000256" key="16">
    <source>
        <dbReference type="SAM" id="Phobius"/>
    </source>
</evidence>
<evidence type="ECO:0000256" key="6">
    <source>
        <dbReference type="ARBA" id="ARBA00022692"/>
    </source>
</evidence>
<dbReference type="FunFam" id="1.20.120.350:FF:000208">
    <property type="match status" value="1"/>
</dbReference>
<sequence length="147" mass="17043">MEMSIFYVVYFVVFPFFFVNIFVALIIITFQEQGDKMMEDYSLEKNERGCIDFAINAKPLTRHMPKNKQSFQYRMWEFVVSPPFEYTIMAMIALNTIVLMMKYDGASPAYEAVLANLNIVFTSLFSMECVLKIIAFGVLVSVSQVFQ</sequence>
<comment type="catalytic activity">
    <reaction evidence="15">
        <text>Ca(2+)(in) = Ca(2+)(out)</text>
        <dbReference type="Rhea" id="RHEA:29671"/>
        <dbReference type="ChEBI" id="CHEBI:29108"/>
    </reaction>
</comment>
<evidence type="ECO:0000256" key="13">
    <source>
        <dbReference type="ARBA" id="ARBA00023157"/>
    </source>
</evidence>
<dbReference type="PANTHER" id="PTHR45628:SF3">
    <property type="entry name" value="VOLTAGE-DEPENDENT P_Q-TYPE CALCIUM CHANNEL SUBUNIT ALPHA-1A"/>
    <property type="match status" value="1"/>
</dbReference>
<keyword evidence="14" id="KW-0407">Ion channel</keyword>
<reference evidence="18" key="3">
    <citation type="submission" date="2025-09" db="UniProtKB">
        <authorList>
            <consortium name="Ensembl"/>
        </authorList>
    </citation>
    <scope>IDENTIFICATION</scope>
</reference>
<dbReference type="Proteomes" id="UP000314982">
    <property type="component" value="Unassembled WGS sequence"/>
</dbReference>
<keyword evidence="3" id="KW-1003">Cell membrane</keyword>
<dbReference type="STRING" id="62062.ENSHHUP00000065981"/>
<feature type="transmembrane region" description="Helical" evidence="16">
    <location>
        <begin position="78"/>
        <end position="99"/>
    </location>
</feature>
<dbReference type="GO" id="GO:0098703">
    <property type="term" value="P:calcium ion import across plasma membrane"/>
    <property type="evidence" value="ECO:0007669"/>
    <property type="project" value="TreeGrafter"/>
</dbReference>
<organism evidence="18 19">
    <name type="scientific">Hucho hucho</name>
    <name type="common">huchen</name>
    <dbReference type="NCBI Taxonomy" id="62062"/>
    <lineage>
        <taxon>Eukaryota</taxon>
        <taxon>Metazoa</taxon>
        <taxon>Chordata</taxon>
        <taxon>Craniata</taxon>
        <taxon>Vertebrata</taxon>
        <taxon>Euteleostomi</taxon>
        <taxon>Actinopterygii</taxon>
        <taxon>Neopterygii</taxon>
        <taxon>Teleostei</taxon>
        <taxon>Protacanthopterygii</taxon>
        <taxon>Salmoniformes</taxon>
        <taxon>Salmonidae</taxon>
        <taxon>Salmoninae</taxon>
        <taxon>Hucho</taxon>
    </lineage>
</organism>
<dbReference type="GO" id="GO:0008331">
    <property type="term" value="F:high voltage-gated calcium channel activity"/>
    <property type="evidence" value="ECO:0007669"/>
    <property type="project" value="TreeGrafter"/>
</dbReference>
<evidence type="ECO:0000313" key="19">
    <source>
        <dbReference type="Proteomes" id="UP000314982"/>
    </source>
</evidence>
<keyword evidence="9" id="KW-0851">Voltage-gated channel</keyword>
<dbReference type="GO" id="GO:0007268">
    <property type="term" value="P:chemical synaptic transmission"/>
    <property type="evidence" value="ECO:0007669"/>
    <property type="project" value="TreeGrafter"/>
</dbReference>
<dbReference type="InterPro" id="IPR005821">
    <property type="entry name" value="Ion_trans_dom"/>
</dbReference>
<evidence type="ECO:0000256" key="12">
    <source>
        <dbReference type="ARBA" id="ARBA00023136"/>
    </source>
</evidence>
<dbReference type="Gene3D" id="1.10.287.70">
    <property type="match status" value="1"/>
</dbReference>
<dbReference type="Pfam" id="PF00520">
    <property type="entry name" value="Ion_trans"/>
    <property type="match status" value="1"/>
</dbReference>
<feature type="transmembrane region" description="Helical" evidence="16">
    <location>
        <begin position="119"/>
        <end position="142"/>
    </location>
</feature>
<keyword evidence="8" id="KW-0106">Calcium</keyword>
<reference evidence="18" key="2">
    <citation type="submission" date="2025-08" db="UniProtKB">
        <authorList>
            <consortium name="Ensembl"/>
        </authorList>
    </citation>
    <scope>IDENTIFICATION</scope>
</reference>
<evidence type="ECO:0000256" key="7">
    <source>
        <dbReference type="ARBA" id="ARBA00022737"/>
    </source>
</evidence>
<feature type="domain" description="Ion transport" evidence="17">
    <location>
        <begin position="82"/>
        <end position="138"/>
    </location>
</feature>
<keyword evidence="10 16" id="KW-1133">Transmembrane helix</keyword>
<evidence type="ECO:0000313" key="18">
    <source>
        <dbReference type="Ensembl" id="ENSHHUP00000065981.1"/>
    </source>
</evidence>
<evidence type="ECO:0000256" key="15">
    <source>
        <dbReference type="ARBA" id="ARBA00036634"/>
    </source>
</evidence>
<keyword evidence="2" id="KW-0813">Transport</keyword>
<evidence type="ECO:0000256" key="2">
    <source>
        <dbReference type="ARBA" id="ARBA00022448"/>
    </source>
</evidence>
<reference evidence="19" key="1">
    <citation type="submission" date="2018-06" db="EMBL/GenBank/DDBJ databases">
        <title>Genome assembly of Danube salmon.</title>
        <authorList>
            <person name="Macqueen D.J."/>
            <person name="Gundappa M.K."/>
        </authorList>
    </citation>
    <scope>NUCLEOTIDE SEQUENCE [LARGE SCALE GENOMIC DNA]</scope>
</reference>